<dbReference type="EMBL" id="UGAB01000002">
    <property type="protein sequence ID" value="STF46304.1"/>
    <property type="molecule type" value="Genomic_DNA"/>
</dbReference>
<dbReference type="RefSeq" id="WP_000860394.1">
    <property type="nucleotide sequence ID" value="NZ_BFHN01000006.1"/>
</dbReference>
<sequence length="90" mass="10577">MKTWDAKAGDLVVLPEYRDDPGLVVLNKIYNDLERPLVVKYLDGTIIEPRYFDEIELKAHNVRVKPFRAYVENHWRKLFAGLNGMFGVWL</sequence>
<dbReference type="EMBL" id="CP146670">
    <property type="protein sequence ID" value="WWX73768.1"/>
    <property type="molecule type" value="Genomic_DNA"/>
</dbReference>
<dbReference type="AlphaFoldDB" id="A0A376LRC1"/>
<protein>
    <submittedName>
        <fullName evidence="2">Toxin-antitoxin system toxin subunit</fullName>
    </submittedName>
</protein>
<dbReference type="Proteomes" id="UP000254877">
    <property type="component" value="Unassembled WGS sequence"/>
</dbReference>
<evidence type="ECO:0000313" key="2">
    <source>
        <dbReference type="EMBL" id="WWX73768.1"/>
    </source>
</evidence>
<evidence type="ECO:0000313" key="1">
    <source>
        <dbReference type="EMBL" id="STF46304.1"/>
    </source>
</evidence>
<gene>
    <name evidence="1" type="ORF">NCTC7928_07106</name>
    <name evidence="2" type="ORF">V9Z47_12550</name>
</gene>
<reference evidence="1 3" key="1">
    <citation type="submission" date="2018-06" db="EMBL/GenBank/DDBJ databases">
        <authorList>
            <consortium name="Pathogen Informatics"/>
            <person name="Doyle S."/>
        </authorList>
    </citation>
    <scope>NUCLEOTIDE SEQUENCE [LARGE SCALE GENOMIC DNA]</scope>
    <source>
        <strain evidence="1 3">NCTC7928</strain>
    </source>
</reference>
<evidence type="ECO:0000313" key="3">
    <source>
        <dbReference type="Proteomes" id="UP000254877"/>
    </source>
</evidence>
<accession>A0A376LRC1</accession>
<name>A0A376LRC1_ECOLX</name>
<reference evidence="2" key="2">
    <citation type="submission" date="2024-03" db="EMBL/GenBank/DDBJ databases">
        <title>Epithelial relay of microbial signals coordinates intestinal macrophage supported barrier repair.</title>
        <authorList>
            <person name="Tsai M.T."/>
        </authorList>
    </citation>
    <scope>NUCLEOTIDE SEQUENCE</scope>
    <source>
        <strain evidence="2">MS 21-1</strain>
    </source>
</reference>
<proteinExistence type="predicted"/>
<organism evidence="1 3">
    <name type="scientific">Escherichia coli</name>
    <dbReference type="NCBI Taxonomy" id="562"/>
    <lineage>
        <taxon>Bacteria</taxon>
        <taxon>Pseudomonadati</taxon>
        <taxon>Pseudomonadota</taxon>
        <taxon>Gammaproteobacteria</taxon>
        <taxon>Enterobacterales</taxon>
        <taxon>Enterobacteriaceae</taxon>
        <taxon>Escherichia</taxon>
    </lineage>
</organism>
<dbReference type="Proteomes" id="UP001383096">
    <property type="component" value="Chromosome"/>
</dbReference>